<organism evidence="5 6">
    <name type="scientific">Mucilaginibacter pankratovii</name>
    <dbReference type="NCBI Taxonomy" id="2772110"/>
    <lineage>
        <taxon>Bacteria</taxon>
        <taxon>Pseudomonadati</taxon>
        <taxon>Bacteroidota</taxon>
        <taxon>Sphingobacteriia</taxon>
        <taxon>Sphingobacteriales</taxon>
        <taxon>Sphingobacteriaceae</taxon>
        <taxon>Mucilaginibacter</taxon>
    </lineage>
</organism>
<evidence type="ECO:0000313" key="5">
    <source>
        <dbReference type="EMBL" id="MBD1362231.1"/>
    </source>
</evidence>
<dbReference type="GO" id="GO:0016746">
    <property type="term" value="F:acyltransferase activity"/>
    <property type="evidence" value="ECO:0007669"/>
    <property type="project" value="UniProtKB-KW"/>
</dbReference>
<dbReference type="PANTHER" id="PTHR23416:SF23">
    <property type="entry name" value="ACETYLTRANSFERASE C18B11.09C-RELATED"/>
    <property type="match status" value="1"/>
</dbReference>
<protein>
    <submittedName>
        <fullName evidence="5">Acyltransferase</fullName>
    </submittedName>
</protein>
<accession>A0ABR7WIS4</accession>
<dbReference type="InterPro" id="IPR001451">
    <property type="entry name" value="Hexapep"/>
</dbReference>
<keyword evidence="4 5" id="KW-0012">Acyltransferase</keyword>
<dbReference type="InterPro" id="IPR018357">
    <property type="entry name" value="Hexapep_transf_CS"/>
</dbReference>
<evidence type="ECO:0000256" key="4">
    <source>
        <dbReference type="ARBA" id="ARBA00023315"/>
    </source>
</evidence>
<dbReference type="PANTHER" id="PTHR23416">
    <property type="entry name" value="SIALIC ACID SYNTHASE-RELATED"/>
    <property type="match status" value="1"/>
</dbReference>
<name>A0ABR7WIS4_9SPHI</name>
<dbReference type="RefSeq" id="WP_191186923.1">
    <property type="nucleotide sequence ID" value="NZ_JACWMY010000001.1"/>
</dbReference>
<proteinExistence type="inferred from homology"/>
<dbReference type="CDD" id="cd04647">
    <property type="entry name" value="LbH_MAT_like"/>
    <property type="match status" value="1"/>
</dbReference>
<evidence type="ECO:0000256" key="2">
    <source>
        <dbReference type="ARBA" id="ARBA00022679"/>
    </source>
</evidence>
<dbReference type="PROSITE" id="PS00101">
    <property type="entry name" value="HEXAPEP_TRANSFERASES"/>
    <property type="match status" value="1"/>
</dbReference>
<dbReference type="Gene3D" id="2.160.10.10">
    <property type="entry name" value="Hexapeptide repeat proteins"/>
    <property type="match status" value="1"/>
</dbReference>
<dbReference type="Proteomes" id="UP000606600">
    <property type="component" value="Unassembled WGS sequence"/>
</dbReference>
<keyword evidence="2" id="KW-0808">Transferase</keyword>
<sequence>MSLLTVIKSHPRIKKFVHWLIVRSGHSRPRLWVRWFLNPFYHKHGKRSIIGFYARMDVFPFNNFAIGEYSIIEDFAALNNGVGDIIIGHHVGVGISNTIIGPVTLGNYVMMAQNIVLSGLNHGYEDITLPPRVQKVITKQITVMDNVWIGANSVITAGVTIGKHAVIGAGSVVTKDIPEYSVAVGNPAKVIKKYNFETGNWEKV</sequence>
<evidence type="ECO:0000256" key="3">
    <source>
        <dbReference type="ARBA" id="ARBA00022737"/>
    </source>
</evidence>
<dbReference type="Pfam" id="PF00132">
    <property type="entry name" value="Hexapep"/>
    <property type="match status" value="1"/>
</dbReference>
<keyword evidence="6" id="KW-1185">Reference proteome</keyword>
<gene>
    <name evidence="5" type="ORF">IDJ77_00285</name>
</gene>
<dbReference type="InterPro" id="IPR051159">
    <property type="entry name" value="Hexapeptide_acetyltransf"/>
</dbReference>
<comment type="caution">
    <text evidence="5">The sequence shown here is derived from an EMBL/GenBank/DDBJ whole genome shotgun (WGS) entry which is preliminary data.</text>
</comment>
<dbReference type="InterPro" id="IPR011004">
    <property type="entry name" value="Trimer_LpxA-like_sf"/>
</dbReference>
<comment type="similarity">
    <text evidence="1">Belongs to the transferase hexapeptide repeat family.</text>
</comment>
<reference evidence="5 6" key="1">
    <citation type="submission" date="2020-09" db="EMBL/GenBank/DDBJ databases">
        <title>Novel species of Mucilaginibacter isolated from a glacier on the Tibetan Plateau.</title>
        <authorList>
            <person name="Liu Q."/>
            <person name="Xin Y.-H."/>
        </authorList>
    </citation>
    <scope>NUCLEOTIDE SEQUENCE [LARGE SCALE GENOMIC DNA]</scope>
    <source>
        <strain evidence="5 6">ZT4R22</strain>
    </source>
</reference>
<dbReference type="EMBL" id="JACWMY010000001">
    <property type="protein sequence ID" value="MBD1362231.1"/>
    <property type="molecule type" value="Genomic_DNA"/>
</dbReference>
<evidence type="ECO:0000256" key="1">
    <source>
        <dbReference type="ARBA" id="ARBA00007274"/>
    </source>
</evidence>
<keyword evidence="3" id="KW-0677">Repeat</keyword>
<dbReference type="SUPFAM" id="SSF51161">
    <property type="entry name" value="Trimeric LpxA-like enzymes"/>
    <property type="match status" value="1"/>
</dbReference>
<evidence type="ECO:0000313" key="6">
    <source>
        <dbReference type="Proteomes" id="UP000606600"/>
    </source>
</evidence>